<gene>
    <name evidence="1" type="ORF">VITFI_CDS3203</name>
</gene>
<dbReference type="Proteomes" id="UP000199729">
    <property type="component" value="Chromosome"/>
</dbReference>
<dbReference type="KEGG" id="vff:VITFI_CDS3203"/>
<reference evidence="1 2" key="1">
    <citation type="submission" date="2017-07" db="EMBL/GenBank/DDBJ databases">
        <title>Complete Genome Sequence of the cosmetic ferment Vitreoscilla filiformis (ATCC15551).</title>
        <authorList>
            <person name="Contreras S."/>
            <person name="Sagory-Zalkind P."/>
            <person name="Blanquart H."/>
            <person name="Iltis A."/>
            <person name="Morand S.C."/>
        </authorList>
    </citation>
    <scope>NUCLEOTIDE SEQUENCE [LARGE SCALE GENOMIC DNA]</scope>
    <source>
        <strain evidence="1 2">ATCC 15551</strain>
    </source>
</reference>
<proteinExistence type="predicted"/>
<keyword evidence="2" id="KW-1185">Reference proteome</keyword>
<name>A0A221KJH4_VITFI</name>
<organism evidence="1 2">
    <name type="scientific">Vitreoscilla filiformis</name>
    <dbReference type="NCBI Taxonomy" id="63"/>
    <lineage>
        <taxon>Bacteria</taxon>
        <taxon>Pseudomonadati</taxon>
        <taxon>Pseudomonadota</taxon>
        <taxon>Betaproteobacteria</taxon>
        <taxon>Neisseriales</taxon>
        <taxon>Neisseriaceae</taxon>
        <taxon>Vitreoscilla</taxon>
    </lineage>
</organism>
<dbReference type="EMBL" id="CP022423">
    <property type="protein sequence ID" value="ASM78980.1"/>
    <property type="molecule type" value="Genomic_DNA"/>
</dbReference>
<accession>A0A221KJH4</accession>
<protein>
    <submittedName>
        <fullName evidence="1">Uncharacterized protein</fullName>
    </submittedName>
</protein>
<evidence type="ECO:0000313" key="2">
    <source>
        <dbReference type="Proteomes" id="UP000199729"/>
    </source>
</evidence>
<evidence type="ECO:0000313" key="1">
    <source>
        <dbReference type="EMBL" id="ASM78980.1"/>
    </source>
</evidence>
<sequence>MGGSSSVETQVNSFVSSVKAANQQVARGAVQLLQVISTPARSAALQKQLDAINGLSDANEQSTKVAELTSSVSAELTKMQQDPKVQAALKKSSFEQKKQFAQGVFDVSMGMYQLTDLQSSGPGIVSSAYNNPLDATKVLAVKDALPGISSLLTNGKPIVDSAVALARAADIKLSLPTSSSSTFDFPGK</sequence>
<dbReference type="AlphaFoldDB" id="A0A221KJH4"/>